<gene>
    <name evidence="1" type="ORF">DFP72DRAFT_851282</name>
</gene>
<comment type="caution">
    <text evidence="1">The sequence shown here is derived from an EMBL/GenBank/DDBJ whole genome shotgun (WGS) entry which is preliminary data.</text>
</comment>
<sequence length="240" mass="26334">MQGLFANLHARRAVAIAPPELIQATGRAIAQAFLNRYERRYYLGEATAIDNLVKRGFASKEDSRTVALVVQEICDALLSCRPIRPGQTEPDVLLAFKVYLWGMLEININSQDPMDTPVGFTAFVSDLYSIGNNIIQKVRVLTMLGNSLRSMENVPIGLTAIDSIHAAEFTLMRAISMKGSHLSPPFYIQLLCHFEAAWRRAGVSDVSAEAQNFKFAMLSLYHDALAMQDGAGGNSLGIAV</sequence>
<reference evidence="1 2" key="1">
    <citation type="submission" date="2020-07" db="EMBL/GenBank/DDBJ databases">
        <title>Comparative genomics of pyrophilous fungi reveals a link between fire events and developmental genes.</title>
        <authorList>
            <consortium name="DOE Joint Genome Institute"/>
            <person name="Steindorff A.S."/>
            <person name="Carver A."/>
            <person name="Calhoun S."/>
            <person name="Stillman K."/>
            <person name="Liu H."/>
            <person name="Lipzen A."/>
            <person name="Pangilinan J."/>
            <person name="Labutti K."/>
            <person name="Bruns T.D."/>
            <person name="Grigoriev I.V."/>
        </authorList>
    </citation>
    <scope>NUCLEOTIDE SEQUENCE [LARGE SCALE GENOMIC DNA]</scope>
    <source>
        <strain evidence="1 2">CBS 144469</strain>
    </source>
</reference>
<accession>A0A8H6HPY9</accession>
<keyword evidence="2" id="KW-1185">Reference proteome</keyword>
<protein>
    <submittedName>
        <fullName evidence="1">Uncharacterized protein</fullName>
    </submittedName>
</protein>
<evidence type="ECO:0000313" key="2">
    <source>
        <dbReference type="Proteomes" id="UP000521943"/>
    </source>
</evidence>
<organism evidence="1 2">
    <name type="scientific">Ephemerocybe angulata</name>
    <dbReference type="NCBI Taxonomy" id="980116"/>
    <lineage>
        <taxon>Eukaryota</taxon>
        <taxon>Fungi</taxon>
        <taxon>Dikarya</taxon>
        <taxon>Basidiomycota</taxon>
        <taxon>Agaricomycotina</taxon>
        <taxon>Agaricomycetes</taxon>
        <taxon>Agaricomycetidae</taxon>
        <taxon>Agaricales</taxon>
        <taxon>Agaricineae</taxon>
        <taxon>Psathyrellaceae</taxon>
        <taxon>Ephemerocybe</taxon>
    </lineage>
</organism>
<evidence type="ECO:0000313" key="1">
    <source>
        <dbReference type="EMBL" id="KAF6751035.1"/>
    </source>
</evidence>
<name>A0A8H6HPY9_9AGAR</name>
<proteinExistence type="predicted"/>
<dbReference type="Proteomes" id="UP000521943">
    <property type="component" value="Unassembled WGS sequence"/>
</dbReference>
<dbReference type="AlphaFoldDB" id="A0A8H6HPY9"/>
<dbReference type="EMBL" id="JACGCI010000053">
    <property type="protein sequence ID" value="KAF6751035.1"/>
    <property type="molecule type" value="Genomic_DNA"/>
</dbReference>